<feature type="signal peptide" evidence="7">
    <location>
        <begin position="1"/>
        <end position="21"/>
    </location>
</feature>
<dbReference type="InterPro" id="IPR001375">
    <property type="entry name" value="Peptidase_S9_cat"/>
</dbReference>
<dbReference type="SUPFAM" id="SSF53474">
    <property type="entry name" value="alpha/beta-Hydrolases"/>
    <property type="match status" value="1"/>
</dbReference>
<keyword evidence="2" id="KW-0645">Protease</keyword>
<evidence type="ECO:0000256" key="5">
    <source>
        <dbReference type="ARBA" id="ARBA00032596"/>
    </source>
</evidence>
<dbReference type="EMBL" id="WRXN01000007">
    <property type="protein sequence ID" value="MVT09965.1"/>
    <property type="molecule type" value="Genomic_DNA"/>
</dbReference>
<dbReference type="Pfam" id="PF00930">
    <property type="entry name" value="DPPIV_N"/>
    <property type="match status" value="1"/>
</dbReference>
<dbReference type="GO" id="GO:0006508">
    <property type="term" value="P:proteolysis"/>
    <property type="evidence" value="ECO:0007669"/>
    <property type="project" value="InterPro"/>
</dbReference>
<evidence type="ECO:0000256" key="2">
    <source>
        <dbReference type="ARBA" id="ARBA00022825"/>
    </source>
</evidence>
<organism evidence="10 11">
    <name type="scientific">Chitinophaga tropicalis</name>
    <dbReference type="NCBI Taxonomy" id="2683588"/>
    <lineage>
        <taxon>Bacteria</taxon>
        <taxon>Pseudomonadati</taxon>
        <taxon>Bacteroidota</taxon>
        <taxon>Chitinophagia</taxon>
        <taxon>Chitinophagales</taxon>
        <taxon>Chitinophagaceae</taxon>
        <taxon>Chitinophaga</taxon>
    </lineage>
</organism>
<dbReference type="PANTHER" id="PTHR42776">
    <property type="entry name" value="SERINE PEPTIDASE S9 FAMILY MEMBER"/>
    <property type="match status" value="1"/>
</dbReference>
<evidence type="ECO:0000313" key="11">
    <source>
        <dbReference type="Proteomes" id="UP000461730"/>
    </source>
</evidence>
<evidence type="ECO:0000259" key="8">
    <source>
        <dbReference type="Pfam" id="PF00326"/>
    </source>
</evidence>
<keyword evidence="2" id="KW-0720">Serine protease</keyword>
<dbReference type="Gene3D" id="3.40.50.1820">
    <property type="entry name" value="alpha/beta hydrolase"/>
    <property type="match status" value="1"/>
</dbReference>
<dbReference type="PROSITE" id="PS00708">
    <property type="entry name" value="PRO_ENDOPEP_SER"/>
    <property type="match status" value="1"/>
</dbReference>
<comment type="function">
    <text evidence="6">This enzyme catalyzes the hydrolysis of the N-terminal peptide bond of an N-acetylated peptide to generate an N-acetylated amino acid and a peptide with a free N-terminus. It preferentially cleaves off Ac-Ala, Ac-Met and Ac-Ser. Also, involved in the degradation of oxidized and glycated proteins.</text>
</comment>
<feature type="domain" description="Peptidase S9 prolyl oligopeptidase catalytic" evidence="8">
    <location>
        <begin position="500"/>
        <end position="696"/>
    </location>
</feature>
<feature type="chain" id="PRO_5029849119" description="Acyl-peptide hydrolase" evidence="7">
    <location>
        <begin position="22"/>
        <end position="697"/>
    </location>
</feature>
<keyword evidence="3" id="KW-0007">Acetylation</keyword>
<dbReference type="Proteomes" id="UP000461730">
    <property type="component" value="Unassembled WGS sequence"/>
</dbReference>
<evidence type="ECO:0000256" key="3">
    <source>
        <dbReference type="ARBA" id="ARBA00022990"/>
    </source>
</evidence>
<dbReference type="GO" id="GO:0004252">
    <property type="term" value="F:serine-type endopeptidase activity"/>
    <property type="evidence" value="ECO:0007669"/>
    <property type="project" value="InterPro"/>
</dbReference>
<evidence type="ECO:0000256" key="6">
    <source>
        <dbReference type="ARBA" id="ARBA00045885"/>
    </source>
</evidence>
<gene>
    <name evidence="10" type="ORF">GO493_16965</name>
</gene>
<protein>
    <recommendedName>
        <fullName evidence="5">Acyl-peptide hydrolase</fullName>
    </recommendedName>
    <alternativeName>
        <fullName evidence="4">Acylaminoacyl-peptidase</fullName>
    </alternativeName>
</protein>
<feature type="domain" description="Dipeptidylpeptidase IV N-terminal" evidence="9">
    <location>
        <begin position="256"/>
        <end position="384"/>
    </location>
</feature>
<dbReference type="AlphaFoldDB" id="A0A7K1U7H9"/>
<keyword evidence="11" id="KW-1185">Reference proteome</keyword>
<dbReference type="Pfam" id="PF00326">
    <property type="entry name" value="Peptidase_S9"/>
    <property type="match status" value="1"/>
</dbReference>
<dbReference type="InterPro" id="IPR002469">
    <property type="entry name" value="Peptidase_S9B_N"/>
</dbReference>
<comment type="caution">
    <text evidence="10">The sequence shown here is derived from an EMBL/GenBank/DDBJ whole genome shotgun (WGS) entry which is preliminary data.</text>
</comment>
<sequence>MLRHISLLAIAMLFISSDTIAQQFTMEALTSAPFPSELTAAASGQRIAWAFNEQGIRNVYVAEGPAFTPRKLSAYTQDDGQEISSLSISADGRWVIYARGGDHGGRDGSNPINPANAPIPPKTEVWAIPFDGGTAKVLSEGDYPAVSPRSDSVVFIKNGQVWIAAVNGAAPARNIITTKGSNSNLVWAPDGSRLAFVNNRNDHAYIGIYTNVSTPLLWVAPSFSKDASPRWSPDGKQIAFIRTPGTGGAPDSILPRKHQPWAIWTADLATNKATPIWKAPTTLRGSIPTTDGATNLYWPQPGNITFLSYHDGWPHLYSIHPSGGTPLLLTPGNYMAEHIKLSPDRQWLIFSANNGSTPEDIDRRHIMRVPVDKAVPEILTTGTGIEVTPVVTGDNKTLATLNSTAQQPLMPGVMSFSKGTPRIIGKELIPASYPADKLATPRMIVYTAPDGMQIHAQYYEPADGKKKHPAILFIHGGPQRQMLLGWHYMDYYANAYAINQYLVSRGFAVLSVNYRLGIGYGYELHKPASAGINGASEYQDIKAAGNWLAAQPDIDAKKIGVYGGSYGGYLTAHALGRDSKLFAAGVDIHGVHDRTQFPPPQNSTPAPDADTAEKVAWLSSPVAYVDTWTSPVLIIHADDDRNVLFSQSVGLVRRLESKGVPFEYIAVPDDTHHWMKYSNALIMEKATAEFLIRKLKE</sequence>
<evidence type="ECO:0000256" key="1">
    <source>
        <dbReference type="ARBA" id="ARBA00022801"/>
    </source>
</evidence>
<dbReference type="InterPro" id="IPR002471">
    <property type="entry name" value="Pept_S9_AS"/>
</dbReference>
<proteinExistence type="predicted"/>
<dbReference type="InterPro" id="IPR011042">
    <property type="entry name" value="6-blade_b-propeller_TolB-like"/>
</dbReference>
<evidence type="ECO:0000256" key="4">
    <source>
        <dbReference type="ARBA" id="ARBA00032284"/>
    </source>
</evidence>
<dbReference type="PANTHER" id="PTHR42776:SF27">
    <property type="entry name" value="DIPEPTIDYL PEPTIDASE FAMILY MEMBER 6"/>
    <property type="match status" value="1"/>
</dbReference>
<accession>A0A7K1U7H9</accession>
<reference evidence="10 11" key="1">
    <citation type="submission" date="2019-12" db="EMBL/GenBank/DDBJ databases">
        <title>Chitinophaga sp. strain ysch24 (GDMCC 1.1355), whole genome shotgun sequence.</title>
        <authorList>
            <person name="Zhang X."/>
        </authorList>
    </citation>
    <scope>NUCLEOTIDE SEQUENCE [LARGE SCALE GENOMIC DNA]</scope>
    <source>
        <strain evidence="11">ysch24</strain>
    </source>
</reference>
<dbReference type="InterPro" id="IPR029058">
    <property type="entry name" value="AB_hydrolase_fold"/>
</dbReference>
<dbReference type="Pfam" id="PF07676">
    <property type="entry name" value="PD40"/>
    <property type="match status" value="2"/>
</dbReference>
<keyword evidence="7" id="KW-0732">Signal</keyword>
<dbReference type="InterPro" id="IPR011659">
    <property type="entry name" value="WD40"/>
</dbReference>
<evidence type="ECO:0000259" key="9">
    <source>
        <dbReference type="Pfam" id="PF00930"/>
    </source>
</evidence>
<keyword evidence="1" id="KW-0378">Hydrolase</keyword>
<evidence type="ECO:0000313" key="10">
    <source>
        <dbReference type="EMBL" id="MVT09965.1"/>
    </source>
</evidence>
<name>A0A7K1U7H9_9BACT</name>
<dbReference type="SUPFAM" id="SSF82171">
    <property type="entry name" value="DPP6 N-terminal domain-like"/>
    <property type="match status" value="1"/>
</dbReference>
<dbReference type="RefSeq" id="WP_157307414.1">
    <property type="nucleotide sequence ID" value="NZ_WRXN01000007.1"/>
</dbReference>
<evidence type="ECO:0000256" key="7">
    <source>
        <dbReference type="SAM" id="SignalP"/>
    </source>
</evidence>
<dbReference type="Gene3D" id="2.120.10.30">
    <property type="entry name" value="TolB, C-terminal domain"/>
    <property type="match status" value="2"/>
</dbReference>